<dbReference type="NCBIfam" id="NF047619">
    <property type="entry name" value="NADase_discoid"/>
    <property type="match status" value="1"/>
</dbReference>
<protein>
    <recommendedName>
        <fullName evidence="2">NAD glycohydrolase translocation F5/8 type C domain-containing protein</fullName>
    </recommendedName>
</protein>
<feature type="compositionally biased region" description="Pro residues" evidence="1">
    <location>
        <begin position="138"/>
        <end position="157"/>
    </location>
</feature>
<dbReference type="EMBL" id="MLCF01000099">
    <property type="protein sequence ID" value="OIV36364.1"/>
    <property type="molecule type" value="Genomic_DNA"/>
</dbReference>
<evidence type="ECO:0000313" key="4">
    <source>
        <dbReference type="Proteomes" id="UP000243342"/>
    </source>
</evidence>
<accession>A0A1J7C464</accession>
<keyword evidence="4" id="KW-1185">Reference proteome</keyword>
<sequence length="491" mass="51461">MTCAECGATGQTQAFCSECGEFLQWERGSTVVGPARNPEADGPGPRREPPPRARSAEPRPAPPRADPRGAAPAGGGAPQPPAPRPAAANPPAPPAPSSWPGSAAAPAPGASADPYAAAGYTSRPTPDASNPYKTGGTPTPPPAPAAPSAPAAPPAPAAPGYGGTPNLHRVEQPGSEHDTEDLPDHREVASRTERARALLVPVEAANPQAPPPADPAAPVQPGRADRERPRRVRRLAAEEEPLDGLACPWCHTVNPETRHYCRRCAMLLTVSGTSERQPWWRRMFGRDGGRVPMAGERPRVRGLRARWPIWALRAVVAAAIVTALVIWTQPGVEAAEDHFTTPVPIHASSVTASHSDPGHPATNLVDGYNTTWWGDGVDGSGAGQYVTASFALPVHLLYLMITPGAGTDQNAFNAQARPLAVDITVLHADNTTTVVHATLNDAATPQAIPVRGRDVEKLRVTLRQAYGVGAKKEVAIAELEFFGKSAATTSR</sequence>
<dbReference type="Gene3D" id="2.60.120.260">
    <property type="entry name" value="Galactose-binding domain-like"/>
    <property type="match status" value="1"/>
</dbReference>
<proteinExistence type="predicted"/>
<feature type="region of interest" description="Disordered" evidence="1">
    <location>
        <begin position="30"/>
        <end position="191"/>
    </location>
</feature>
<feature type="domain" description="NAD glycohydrolase translocation F5/8 type C" evidence="2">
    <location>
        <begin position="345"/>
        <end position="481"/>
    </location>
</feature>
<feature type="compositionally biased region" description="Low complexity" evidence="1">
    <location>
        <begin position="98"/>
        <end position="119"/>
    </location>
</feature>
<feature type="compositionally biased region" description="Polar residues" evidence="1">
    <location>
        <begin position="122"/>
        <end position="132"/>
    </location>
</feature>
<dbReference type="InterPro" id="IPR008979">
    <property type="entry name" value="Galactose-bd-like_sf"/>
</dbReference>
<name>A0A1J7C464_9ACTN</name>
<evidence type="ECO:0000259" key="2">
    <source>
        <dbReference type="Pfam" id="PF25302"/>
    </source>
</evidence>
<reference evidence="3 4" key="1">
    <citation type="submission" date="2016-10" db="EMBL/GenBank/DDBJ databases">
        <title>Genome sequence of Streptomyces gilvigriseus MUSC 26.</title>
        <authorList>
            <person name="Lee L.-H."/>
            <person name="Ser H.-L."/>
        </authorList>
    </citation>
    <scope>NUCLEOTIDE SEQUENCE [LARGE SCALE GENOMIC DNA]</scope>
    <source>
        <strain evidence="3 4">MUSC 26</strain>
    </source>
</reference>
<feature type="region of interest" description="Disordered" evidence="1">
    <location>
        <begin position="204"/>
        <end position="231"/>
    </location>
</feature>
<comment type="caution">
    <text evidence="3">The sequence shown here is derived from an EMBL/GenBank/DDBJ whole genome shotgun (WGS) entry which is preliminary data.</text>
</comment>
<feature type="compositionally biased region" description="Pro residues" evidence="1">
    <location>
        <begin position="78"/>
        <end position="97"/>
    </location>
</feature>
<gene>
    <name evidence="3" type="ORF">BIV57_16700</name>
</gene>
<evidence type="ECO:0000256" key="1">
    <source>
        <dbReference type="SAM" id="MobiDB-lite"/>
    </source>
</evidence>
<organism evidence="3 4">
    <name type="scientific">Mangrovactinospora gilvigrisea</name>
    <dbReference type="NCBI Taxonomy" id="1428644"/>
    <lineage>
        <taxon>Bacteria</taxon>
        <taxon>Bacillati</taxon>
        <taxon>Actinomycetota</taxon>
        <taxon>Actinomycetes</taxon>
        <taxon>Kitasatosporales</taxon>
        <taxon>Streptomycetaceae</taxon>
        <taxon>Mangrovactinospora</taxon>
    </lineage>
</organism>
<evidence type="ECO:0000313" key="3">
    <source>
        <dbReference type="EMBL" id="OIV36364.1"/>
    </source>
</evidence>
<dbReference type="STRING" id="1428644.BIV57_16700"/>
<dbReference type="InterPro" id="IPR057561">
    <property type="entry name" value="NADase_transloc"/>
</dbReference>
<dbReference type="RefSeq" id="WP_071657683.1">
    <property type="nucleotide sequence ID" value="NZ_MLCF01000099.1"/>
</dbReference>
<feature type="compositionally biased region" description="Basic and acidic residues" evidence="1">
    <location>
        <begin position="44"/>
        <end position="57"/>
    </location>
</feature>
<feature type="compositionally biased region" description="Basic and acidic residues" evidence="1">
    <location>
        <begin position="168"/>
        <end position="191"/>
    </location>
</feature>
<dbReference type="AlphaFoldDB" id="A0A1J7C464"/>
<dbReference type="Proteomes" id="UP000243342">
    <property type="component" value="Unassembled WGS sequence"/>
</dbReference>
<dbReference type="SUPFAM" id="SSF49785">
    <property type="entry name" value="Galactose-binding domain-like"/>
    <property type="match status" value="1"/>
</dbReference>
<dbReference type="Pfam" id="PF25302">
    <property type="entry name" value="NADase_transloc"/>
    <property type="match status" value="1"/>
</dbReference>